<feature type="transmembrane region" description="Helical" evidence="12">
    <location>
        <begin position="115"/>
        <end position="135"/>
    </location>
</feature>
<dbReference type="EMBL" id="BRYA01000559">
    <property type="protein sequence ID" value="GMI23022.1"/>
    <property type="molecule type" value="Genomic_DNA"/>
</dbReference>
<feature type="transmembrane region" description="Helical" evidence="12">
    <location>
        <begin position="18"/>
        <end position="36"/>
    </location>
</feature>
<keyword evidence="11" id="KW-1208">Phospholipid metabolism</keyword>
<evidence type="ECO:0008006" key="15">
    <source>
        <dbReference type="Google" id="ProtNLM"/>
    </source>
</evidence>
<organism evidence="13 14">
    <name type="scientific">Triparma columacea</name>
    <dbReference type="NCBI Taxonomy" id="722753"/>
    <lineage>
        <taxon>Eukaryota</taxon>
        <taxon>Sar</taxon>
        <taxon>Stramenopiles</taxon>
        <taxon>Ochrophyta</taxon>
        <taxon>Bolidophyceae</taxon>
        <taxon>Parmales</taxon>
        <taxon>Triparmaceae</taxon>
        <taxon>Triparma</taxon>
    </lineage>
</organism>
<keyword evidence="9 12" id="KW-0472">Membrane</keyword>
<dbReference type="GO" id="GO:0004605">
    <property type="term" value="F:phosphatidate cytidylyltransferase activity"/>
    <property type="evidence" value="ECO:0007669"/>
    <property type="project" value="TreeGrafter"/>
</dbReference>
<feature type="transmembrane region" description="Helical" evidence="12">
    <location>
        <begin position="155"/>
        <end position="173"/>
    </location>
</feature>
<accession>A0A9W7FYA0</accession>
<name>A0A9W7FYA0_9STRA</name>
<dbReference type="OrthoDB" id="10260889at2759"/>
<reference evidence="14" key="1">
    <citation type="journal article" date="2023" name="Commun. Biol.">
        <title>Genome analysis of Parmales, the sister group of diatoms, reveals the evolutionary specialization of diatoms from phago-mixotrophs to photoautotrophs.</title>
        <authorList>
            <person name="Ban H."/>
            <person name="Sato S."/>
            <person name="Yoshikawa S."/>
            <person name="Yamada K."/>
            <person name="Nakamura Y."/>
            <person name="Ichinomiya M."/>
            <person name="Sato N."/>
            <person name="Blanc-Mathieu R."/>
            <person name="Endo H."/>
            <person name="Kuwata A."/>
            <person name="Ogata H."/>
        </authorList>
    </citation>
    <scope>NUCLEOTIDE SEQUENCE [LARGE SCALE GENOMIC DNA]</scope>
</reference>
<keyword evidence="10" id="KW-0594">Phospholipid biosynthesis</keyword>
<dbReference type="PANTHER" id="PTHR46382:SF1">
    <property type="entry name" value="PHOSPHATIDATE CYTIDYLYLTRANSFERASE"/>
    <property type="match status" value="1"/>
</dbReference>
<feature type="transmembrane region" description="Helical" evidence="12">
    <location>
        <begin position="185"/>
        <end position="204"/>
    </location>
</feature>
<dbReference type="GO" id="GO:0005886">
    <property type="term" value="C:plasma membrane"/>
    <property type="evidence" value="ECO:0007669"/>
    <property type="project" value="UniProtKB-SubCell"/>
</dbReference>
<evidence type="ECO:0000256" key="4">
    <source>
        <dbReference type="ARBA" id="ARBA00022679"/>
    </source>
</evidence>
<dbReference type="AlphaFoldDB" id="A0A9W7FYA0"/>
<evidence type="ECO:0000256" key="6">
    <source>
        <dbReference type="ARBA" id="ARBA00022695"/>
    </source>
</evidence>
<evidence type="ECO:0000313" key="13">
    <source>
        <dbReference type="EMBL" id="GMI23022.1"/>
    </source>
</evidence>
<evidence type="ECO:0000256" key="5">
    <source>
        <dbReference type="ARBA" id="ARBA00022692"/>
    </source>
</evidence>
<evidence type="ECO:0000256" key="8">
    <source>
        <dbReference type="ARBA" id="ARBA00023098"/>
    </source>
</evidence>
<evidence type="ECO:0000256" key="9">
    <source>
        <dbReference type="ARBA" id="ARBA00023136"/>
    </source>
</evidence>
<evidence type="ECO:0000256" key="7">
    <source>
        <dbReference type="ARBA" id="ARBA00022989"/>
    </source>
</evidence>
<gene>
    <name evidence="13" type="ORF">TrCOL_g8118</name>
</gene>
<keyword evidence="3" id="KW-0444">Lipid biosynthesis</keyword>
<proteinExistence type="predicted"/>
<sequence length="247" mass="26660">MNMYEYIKINCRQCPGSLLWKVVIITAVRLTSLVPVRGGDGTYDFSYTFAEVNLNAAVLVVSLTTLVTLLPSSLSSQAFLPARTARTAALTALDFLTITLTYQAMLMIPTSSLKIYTAASAYMIDTAGLLVGRKLGGRFVDRGDWLRGVSPNKSWEGYAAGLVVSCLMASFFVPGVEVDRPGPEVYVPFALLSFLASTLGDLYNSKCKRLANVKDTGTTMGAFGGVWDRMDSVMGNSLVVAAYLTIK</sequence>
<protein>
    <recommendedName>
        <fullName evidence="15">Phosphatidate cytidylyltransferase</fullName>
    </recommendedName>
</protein>
<evidence type="ECO:0000256" key="2">
    <source>
        <dbReference type="ARBA" id="ARBA00022475"/>
    </source>
</evidence>
<keyword evidence="2" id="KW-1003">Cell membrane</keyword>
<comment type="caution">
    <text evidence="13">The sequence shown here is derived from an EMBL/GenBank/DDBJ whole genome shotgun (WGS) entry which is preliminary data.</text>
</comment>
<evidence type="ECO:0000256" key="1">
    <source>
        <dbReference type="ARBA" id="ARBA00004651"/>
    </source>
</evidence>
<evidence type="ECO:0000313" key="14">
    <source>
        <dbReference type="Proteomes" id="UP001165065"/>
    </source>
</evidence>
<evidence type="ECO:0000256" key="10">
    <source>
        <dbReference type="ARBA" id="ARBA00023209"/>
    </source>
</evidence>
<keyword evidence="7 12" id="KW-1133">Transmembrane helix</keyword>
<keyword evidence="5 12" id="KW-0812">Transmembrane</keyword>
<keyword evidence="6" id="KW-0548">Nucleotidyltransferase</keyword>
<dbReference type="GO" id="GO:0016024">
    <property type="term" value="P:CDP-diacylglycerol biosynthetic process"/>
    <property type="evidence" value="ECO:0007669"/>
    <property type="project" value="TreeGrafter"/>
</dbReference>
<evidence type="ECO:0000256" key="11">
    <source>
        <dbReference type="ARBA" id="ARBA00023264"/>
    </source>
</evidence>
<evidence type="ECO:0000256" key="3">
    <source>
        <dbReference type="ARBA" id="ARBA00022516"/>
    </source>
</evidence>
<evidence type="ECO:0000256" key="12">
    <source>
        <dbReference type="SAM" id="Phobius"/>
    </source>
</evidence>
<dbReference type="PANTHER" id="PTHR46382">
    <property type="entry name" value="PHOSPHATIDATE CYTIDYLYLTRANSFERASE"/>
    <property type="match status" value="1"/>
</dbReference>
<keyword evidence="14" id="KW-1185">Reference proteome</keyword>
<dbReference type="Proteomes" id="UP001165065">
    <property type="component" value="Unassembled WGS sequence"/>
</dbReference>
<feature type="transmembrane region" description="Helical" evidence="12">
    <location>
        <begin position="56"/>
        <end position="75"/>
    </location>
</feature>
<feature type="transmembrane region" description="Helical" evidence="12">
    <location>
        <begin position="87"/>
        <end position="109"/>
    </location>
</feature>
<keyword evidence="8" id="KW-0443">Lipid metabolism</keyword>
<keyword evidence="4" id="KW-0808">Transferase</keyword>
<comment type="subcellular location">
    <subcellularLocation>
        <location evidence="1">Cell membrane</location>
        <topology evidence="1">Multi-pass membrane protein</topology>
    </subcellularLocation>
</comment>
<dbReference type="Pfam" id="PF01148">
    <property type="entry name" value="CTP_transf_1"/>
    <property type="match status" value="1"/>
</dbReference>